<dbReference type="Pfam" id="PF00563">
    <property type="entry name" value="EAL"/>
    <property type="match status" value="1"/>
</dbReference>
<organism evidence="4 5">
    <name type="scientific">Gluconacetobacter asukensis</name>
    <dbReference type="NCBI Taxonomy" id="1017181"/>
    <lineage>
        <taxon>Bacteria</taxon>
        <taxon>Pseudomonadati</taxon>
        <taxon>Pseudomonadota</taxon>
        <taxon>Alphaproteobacteria</taxon>
        <taxon>Acetobacterales</taxon>
        <taxon>Acetobacteraceae</taxon>
        <taxon>Gluconacetobacter</taxon>
    </lineage>
</organism>
<accession>A0A7W4IXJ4</accession>
<evidence type="ECO:0000259" key="3">
    <source>
        <dbReference type="PROSITE" id="PS50887"/>
    </source>
</evidence>
<dbReference type="Gene3D" id="3.30.70.270">
    <property type="match status" value="1"/>
</dbReference>
<evidence type="ECO:0000313" key="4">
    <source>
        <dbReference type="EMBL" id="MBB2170890.1"/>
    </source>
</evidence>
<dbReference type="SUPFAM" id="SSF55073">
    <property type="entry name" value="Nucleotide cyclase"/>
    <property type="match status" value="1"/>
</dbReference>
<evidence type="ECO:0000259" key="2">
    <source>
        <dbReference type="PROSITE" id="PS50883"/>
    </source>
</evidence>
<proteinExistence type="predicted"/>
<keyword evidence="1" id="KW-1133">Transmembrane helix</keyword>
<dbReference type="InterPro" id="IPR011623">
    <property type="entry name" value="7TMR_DISM_rcpt_extracell_dom1"/>
</dbReference>
<dbReference type="PANTHER" id="PTHR33121">
    <property type="entry name" value="CYCLIC DI-GMP PHOSPHODIESTERASE PDEF"/>
    <property type="match status" value="1"/>
</dbReference>
<dbReference type="InterPro" id="IPR001633">
    <property type="entry name" value="EAL_dom"/>
</dbReference>
<reference evidence="4 5" key="1">
    <citation type="submission" date="2020-04" db="EMBL/GenBank/DDBJ databases">
        <title>Description of novel Gluconacetobacter.</title>
        <authorList>
            <person name="Sombolestani A."/>
        </authorList>
    </citation>
    <scope>NUCLEOTIDE SEQUENCE [LARGE SCALE GENOMIC DNA]</scope>
    <source>
        <strain evidence="4 5">LMG 27724</strain>
    </source>
</reference>
<feature type="transmembrane region" description="Helical" evidence="1">
    <location>
        <begin position="189"/>
        <end position="210"/>
    </location>
</feature>
<keyword evidence="1" id="KW-0812">Transmembrane</keyword>
<dbReference type="CDD" id="cd01948">
    <property type="entry name" value="EAL"/>
    <property type="match status" value="1"/>
</dbReference>
<comment type="caution">
    <text evidence="4">The sequence shown here is derived from an EMBL/GenBank/DDBJ whole genome shotgun (WGS) entry which is preliminary data.</text>
</comment>
<dbReference type="Gene3D" id="3.20.20.450">
    <property type="entry name" value="EAL domain"/>
    <property type="match status" value="1"/>
</dbReference>
<sequence length="850" mass="93162">MEVSTEAQDARVGSPPARISKQALRGALAILLSMLISSLGVPAHADPLDLHPSICLDGAAGMVEQLARSAYSIRGCATPPRTDGWVWLHLSDPSVLKDLPAGWALLLDENRFDRITVAATNSDGSIQNYSYADGGVGHDWAPGGLLRFPFDSPGVEISSLSIGFHHLDGAIFIRKIEARTPDEEAARSMAWLILTGVMIGALVSAMVYNLATYDGRRDRFQLWYAVWTVLTLGYCLSWTNFLGLFDDRLTGPLAVRLSDCFLGATVAAGTMLLLTLIEFQARHRYLLWTGYVLTVLSTLSGFAAAADTLLPPVWTDHVLNAVLMLDVLWIAATIAFAIRRRSRIIWFFLLAWMPVISVFTLRLARNMGFLPQSDAIDMATFACIAFEAVALSVTIAYRLRDIGRARDRAARAMAVMQTEAETLRRAAMTDHLTQLDNRAAFQAALDQADPLTTLLLIDVDHLKSVNDSYGQELGDNLLRHMAMRLSQIVPDGTALARLGGDEFGILVSRPVEQVLLERLDALQGEPWSQSGRTLSLWFSVGQTECNGSPVSAMHRADRALYWAKQRGGGRRQPYTAEFDRADSLAARLLADAPHALAAGEFTLYYQPLVDLKTGRQRGNEALLRWNHPELGLLAPSDFQILLMDETIGPRLQDEVISIALAALSDVGDGLAYIAVNFTGVHLRGAAAGRHILNRLQEAGVPPHRLCVEVTEGIALDHASDEIAEALHVLHTAGIRTAFDDFGTGYASLVHLLRFPVDIIKIDRSFVRQLTTPARNAQEIVRSVISLGKALHKQVVAEGIETEAQAAILRELGCDYGQGYLFARPGPLLQPPIYWPIRDENHEALDDAPRS</sequence>
<name>A0A7W4IXJ4_9PROT</name>
<feature type="domain" description="GGDEF" evidence="3">
    <location>
        <begin position="450"/>
        <end position="576"/>
    </location>
</feature>
<evidence type="ECO:0000313" key="5">
    <source>
        <dbReference type="Proteomes" id="UP000577891"/>
    </source>
</evidence>
<feature type="transmembrane region" description="Helical" evidence="1">
    <location>
        <begin position="261"/>
        <end position="279"/>
    </location>
</feature>
<feature type="transmembrane region" description="Helical" evidence="1">
    <location>
        <begin position="286"/>
        <end position="306"/>
    </location>
</feature>
<dbReference type="InterPro" id="IPR043128">
    <property type="entry name" value="Rev_trsase/Diguanyl_cyclase"/>
</dbReference>
<dbReference type="PROSITE" id="PS50887">
    <property type="entry name" value="GGDEF"/>
    <property type="match status" value="1"/>
</dbReference>
<keyword evidence="5" id="KW-1185">Reference proteome</keyword>
<feature type="transmembrane region" description="Helical" evidence="1">
    <location>
        <begin position="222"/>
        <end position="241"/>
    </location>
</feature>
<dbReference type="PROSITE" id="PS50883">
    <property type="entry name" value="EAL"/>
    <property type="match status" value="1"/>
</dbReference>
<dbReference type="PANTHER" id="PTHR33121:SF79">
    <property type="entry name" value="CYCLIC DI-GMP PHOSPHODIESTERASE PDED-RELATED"/>
    <property type="match status" value="1"/>
</dbReference>
<dbReference type="SUPFAM" id="SSF141868">
    <property type="entry name" value="EAL domain-like"/>
    <property type="match status" value="1"/>
</dbReference>
<evidence type="ECO:0000256" key="1">
    <source>
        <dbReference type="SAM" id="Phobius"/>
    </source>
</evidence>
<dbReference type="AlphaFoldDB" id="A0A7W4IXJ4"/>
<dbReference type="InterPro" id="IPR035919">
    <property type="entry name" value="EAL_sf"/>
</dbReference>
<feature type="transmembrane region" description="Helical" evidence="1">
    <location>
        <begin position="318"/>
        <end position="338"/>
    </location>
</feature>
<dbReference type="CDD" id="cd01949">
    <property type="entry name" value="GGDEF"/>
    <property type="match status" value="1"/>
</dbReference>
<dbReference type="Pfam" id="PF00990">
    <property type="entry name" value="GGDEF"/>
    <property type="match status" value="1"/>
</dbReference>
<dbReference type="InterPro" id="IPR000160">
    <property type="entry name" value="GGDEF_dom"/>
</dbReference>
<dbReference type="InterPro" id="IPR029787">
    <property type="entry name" value="Nucleotide_cyclase"/>
</dbReference>
<feature type="domain" description="EAL" evidence="2">
    <location>
        <begin position="585"/>
        <end position="838"/>
    </location>
</feature>
<dbReference type="SMART" id="SM00267">
    <property type="entry name" value="GGDEF"/>
    <property type="match status" value="1"/>
</dbReference>
<gene>
    <name evidence="4" type="ORF">HLH35_01950</name>
</gene>
<protein>
    <submittedName>
        <fullName evidence="4">EAL domain-containing protein</fullName>
    </submittedName>
</protein>
<dbReference type="Proteomes" id="UP000577891">
    <property type="component" value="Unassembled WGS sequence"/>
</dbReference>
<dbReference type="NCBIfam" id="TIGR00254">
    <property type="entry name" value="GGDEF"/>
    <property type="match status" value="1"/>
</dbReference>
<feature type="transmembrane region" description="Helical" evidence="1">
    <location>
        <begin position="345"/>
        <end position="364"/>
    </location>
</feature>
<dbReference type="InterPro" id="IPR050706">
    <property type="entry name" value="Cyclic-di-GMP_PDE-like"/>
</dbReference>
<dbReference type="GO" id="GO:0071111">
    <property type="term" value="F:cyclic-guanylate-specific phosphodiesterase activity"/>
    <property type="evidence" value="ECO:0007669"/>
    <property type="project" value="InterPro"/>
</dbReference>
<dbReference type="SMART" id="SM00052">
    <property type="entry name" value="EAL"/>
    <property type="match status" value="1"/>
</dbReference>
<dbReference type="Pfam" id="PF07695">
    <property type="entry name" value="7TMR-DISM_7TM"/>
    <property type="match status" value="1"/>
</dbReference>
<dbReference type="RefSeq" id="WP_182977507.1">
    <property type="nucleotide sequence ID" value="NZ_BAABGB010000014.1"/>
</dbReference>
<keyword evidence="1" id="KW-0472">Membrane</keyword>
<dbReference type="EMBL" id="JABEQE010000001">
    <property type="protein sequence ID" value="MBB2170890.1"/>
    <property type="molecule type" value="Genomic_DNA"/>
</dbReference>